<gene>
    <name evidence="3" type="ORF">GCM10010185_51760</name>
</gene>
<evidence type="ECO:0000256" key="1">
    <source>
        <dbReference type="SAM" id="MobiDB-lite"/>
    </source>
</evidence>
<sequence>MTRGVNHLVAFTAVATSTMLWMGSLAASAGEYGPDTCRQGWVWREAVPGDHVCVTPQTRQQSWDDNAQAAARREPGGGPFGPDTCRQGWVWREAVPGDHVCVTPQTRWQALDDNGRAAARVAPNIPPPCQSSGALPSDTHTSKQAVRCSANGYWRVTITAFVHDYWIFGSDAGSSIKVEHFEDDRWVERPARVITAHNDYSPRRAGEAGNTDCPTFGSMTGRCWTPPPPRDCRVENASSIDCRDYANGTPISGVNLNARSVRSSGMVTFGNGELASLPTVIDSF</sequence>
<evidence type="ECO:0000313" key="3">
    <source>
        <dbReference type="EMBL" id="GGP72024.1"/>
    </source>
</evidence>
<accession>A0A918AQQ4</accession>
<dbReference type="Proteomes" id="UP000639606">
    <property type="component" value="Unassembled WGS sequence"/>
</dbReference>
<dbReference type="EMBL" id="BMRG01000012">
    <property type="protein sequence ID" value="GGP72024.1"/>
    <property type="molecule type" value="Genomic_DNA"/>
</dbReference>
<comment type="caution">
    <text evidence="3">The sequence shown here is derived from an EMBL/GenBank/DDBJ whole genome shotgun (WGS) entry which is preliminary data.</text>
</comment>
<evidence type="ECO:0000313" key="4">
    <source>
        <dbReference type="Proteomes" id="UP000639606"/>
    </source>
</evidence>
<feature type="region of interest" description="Disordered" evidence="1">
    <location>
        <begin position="58"/>
        <end position="82"/>
    </location>
</feature>
<keyword evidence="4" id="KW-1185">Reference proteome</keyword>
<organism evidence="3 4">
    <name type="scientific">Saccharothrix coeruleofusca</name>
    <dbReference type="NCBI Taxonomy" id="33919"/>
    <lineage>
        <taxon>Bacteria</taxon>
        <taxon>Bacillati</taxon>
        <taxon>Actinomycetota</taxon>
        <taxon>Actinomycetes</taxon>
        <taxon>Pseudonocardiales</taxon>
        <taxon>Pseudonocardiaceae</taxon>
        <taxon>Saccharothrix</taxon>
    </lineage>
</organism>
<protein>
    <recommendedName>
        <fullName evidence="5">Secreted protein</fullName>
    </recommendedName>
</protein>
<evidence type="ECO:0008006" key="5">
    <source>
        <dbReference type="Google" id="ProtNLM"/>
    </source>
</evidence>
<keyword evidence="2" id="KW-0732">Signal</keyword>
<name>A0A918AQQ4_9PSEU</name>
<evidence type="ECO:0000256" key="2">
    <source>
        <dbReference type="SAM" id="SignalP"/>
    </source>
</evidence>
<feature type="chain" id="PRO_5038446053" description="Secreted protein" evidence="2">
    <location>
        <begin position="30"/>
        <end position="284"/>
    </location>
</feature>
<feature type="signal peptide" evidence="2">
    <location>
        <begin position="1"/>
        <end position="29"/>
    </location>
</feature>
<reference evidence="3" key="2">
    <citation type="submission" date="2020-09" db="EMBL/GenBank/DDBJ databases">
        <authorList>
            <person name="Sun Q."/>
            <person name="Ohkuma M."/>
        </authorList>
    </citation>
    <scope>NUCLEOTIDE SEQUENCE</scope>
    <source>
        <strain evidence="3">JCM 3313</strain>
    </source>
</reference>
<reference evidence="3" key="1">
    <citation type="journal article" date="2014" name="Int. J. Syst. Evol. Microbiol.">
        <title>Complete genome sequence of Corynebacterium casei LMG S-19264T (=DSM 44701T), isolated from a smear-ripened cheese.</title>
        <authorList>
            <consortium name="US DOE Joint Genome Institute (JGI-PGF)"/>
            <person name="Walter F."/>
            <person name="Albersmeier A."/>
            <person name="Kalinowski J."/>
            <person name="Ruckert C."/>
        </authorList>
    </citation>
    <scope>NUCLEOTIDE SEQUENCE</scope>
    <source>
        <strain evidence="3">JCM 3313</strain>
    </source>
</reference>
<proteinExistence type="predicted"/>
<dbReference type="AlphaFoldDB" id="A0A918AQQ4"/>